<evidence type="ECO:0000256" key="7">
    <source>
        <dbReference type="SAM" id="Phobius"/>
    </source>
</evidence>
<evidence type="ECO:0000256" key="5">
    <source>
        <dbReference type="ARBA" id="ARBA00022989"/>
    </source>
</evidence>
<dbReference type="SUPFAM" id="SSF103473">
    <property type="entry name" value="MFS general substrate transporter"/>
    <property type="match status" value="1"/>
</dbReference>
<dbReference type="OrthoDB" id="6133115at2759"/>
<dbReference type="InterPro" id="IPR050549">
    <property type="entry name" value="MFS_Trehalose_Transporter"/>
</dbReference>
<evidence type="ECO:0000256" key="2">
    <source>
        <dbReference type="ARBA" id="ARBA00010992"/>
    </source>
</evidence>
<dbReference type="Gene3D" id="1.20.1250.20">
    <property type="entry name" value="MFS general substrate transporter like domains"/>
    <property type="match status" value="1"/>
</dbReference>
<dbReference type="InterPro" id="IPR003663">
    <property type="entry name" value="Sugar/inositol_transpt"/>
</dbReference>
<organism evidence="9 10">
    <name type="scientific">Elaeis guineensis var. tenera</name>
    <name type="common">Oil palm</name>
    <dbReference type="NCBI Taxonomy" id="51953"/>
    <lineage>
        <taxon>Eukaryota</taxon>
        <taxon>Viridiplantae</taxon>
        <taxon>Streptophyta</taxon>
        <taxon>Embryophyta</taxon>
        <taxon>Tracheophyta</taxon>
        <taxon>Spermatophyta</taxon>
        <taxon>Magnoliopsida</taxon>
        <taxon>Liliopsida</taxon>
        <taxon>Arecaceae</taxon>
        <taxon>Arecoideae</taxon>
        <taxon>Cocoseae</taxon>
        <taxon>Elaeidinae</taxon>
        <taxon>Elaeis</taxon>
    </lineage>
</organism>
<dbReference type="PANTHER" id="PTHR48021">
    <property type="match status" value="1"/>
</dbReference>
<comment type="similarity">
    <text evidence="2">Belongs to the major facilitator superfamily. Sugar transporter (TC 2.A.1.1) family.</text>
</comment>
<keyword evidence="6 7" id="KW-0472">Membrane</keyword>
<dbReference type="Proteomes" id="UP000504607">
    <property type="component" value="Unplaced"/>
</dbReference>
<dbReference type="PANTHER" id="PTHR48021:SF21">
    <property type="entry name" value="SUGAR TRANSPORTER ERD6-LIKE 8"/>
    <property type="match status" value="1"/>
</dbReference>
<comment type="subcellular location">
    <subcellularLocation>
        <location evidence="1">Membrane</location>
        <topology evidence="1">Multi-pass membrane protein</topology>
    </subcellularLocation>
</comment>
<gene>
    <name evidence="10" type="primary">LOC105059918</name>
</gene>
<feature type="transmembrane region" description="Helical" evidence="7">
    <location>
        <begin position="266"/>
        <end position="284"/>
    </location>
</feature>
<dbReference type="GO" id="GO:0051119">
    <property type="term" value="F:sugar transmembrane transporter activity"/>
    <property type="evidence" value="ECO:0007669"/>
    <property type="project" value="InterPro"/>
</dbReference>
<keyword evidence="4 7" id="KW-0812">Transmembrane</keyword>
<keyword evidence="3" id="KW-0813">Transport</keyword>
<evidence type="ECO:0000256" key="3">
    <source>
        <dbReference type="ARBA" id="ARBA00022597"/>
    </source>
</evidence>
<sequence>MGNSKDVVDREENGFKEPLMHAEETRSCKESLCMVLVSTAVSVCGSFEFGVCVGYSAPTQSEIRQDLGLSLSEYSVFGSIVTIGAMIGAVTSGRISDFSGRKGAMRMSAIVCIIGWLGIYFAEGAFSLDLGRILTGYGTGVFSYVVPVFIAEIAPKQLRGGLTTINQLLICGGLSLCYIIGTLVTWRTLVLVGLVPCFVILVGLYFIPESPRWLAKVGRDRESEVALQSLRGKDADISQEAADIQEYVETLRSLPETRILELFQRTYIRSVIVGVGLMAFQQFGGVNGITFYATEIFVSAGFASGNLGTILLGSIQVPITTMGAFLMDKSGRRPLLMVSASGTCLSAFTIAISFYLKDKGIYMDWVPLLALTGILGFLGSFSIGMGAIPWVIMSEGVGCCIEIGLVADIPNQHKRSSWKPSDSGELVCFMGSFVCFQFSRELEFFRYLFCLRCFLCNICCFCCKSSTRNKRKDFGRDSGIHEFLQMKIFSSSQSGFASKAIQIVLAQLYKLLMFSN</sequence>
<dbReference type="FunFam" id="1.20.1250.20:FF:000043">
    <property type="entry name" value="sugar transporter ERD6-like 6"/>
    <property type="match status" value="1"/>
</dbReference>
<feature type="transmembrane region" description="Helical" evidence="7">
    <location>
        <begin position="165"/>
        <end position="183"/>
    </location>
</feature>
<dbReference type="InterPro" id="IPR044775">
    <property type="entry name" value="MFS_ERD6/Tret1-like"/>
</dbReference>
<dbReference type="AlphaFoldDB" id="A0A8N4I590"/>
<evidence type="ECO:0000256" key="6">
    <source>
        <dbReference type="ARBA" id="ARBA00023136"/>
    </source>
</evidence>
<proteinExistence type="inferred from homology"/>
<feature type="transmembrane region" description="Helical" evidence="7">
    <location>
        <begin position="189"/>
        <end position="207"/>
    </location>
</feature>
<dbReference type="RefSeq" id="XP_029116247.1">
    <property type="nucleotide sequence ID" value="XM_029260414.1"/>
</dbReference>
<dbReference type="GeneID" id="105059918"/>
<keyword evidence="9" id="KW-1185">Reference proteome</keyword>
<feature type="transmembrane region" description="Helical" evidence="7">
    <location>
        <begin position="368"/>
        <end position="392"/>
    </location>
</feature>
<feature type="transmembrane region" description="Helical" evidence="7">
    <location>
        <begin position="335"/>
        <end position="356"/>
    </location>
</feature>
<feature type="domain" description="Major facilitator superfamily (MFS) profile" evidence="8">
    <location>
        <begin position="34"/>
        <end position="516"/>
    </location>
</feature>
<dbReference type="Pfam" id="PF00083">
    <property type="entry name" value="Sugar_tr"/>
    <property type="match status" value="1"/>
</dbReference>
<evidence type="ECO:0000256" key="4">
    <source>
        <dbReference type="ARBA" id="ARBA00022692"/>
    </source>
</evidence>
<evidence type="ECO:0000313" key="9">
    <source>
        <dbReference type="Proteomes" id="UP000504607"/>
    </source>
</evidence>
<keyword evidence="5 7" id="KW-1133">Transmembrane helix</keyword>
<feature type="transmembrane region" description="Helical" evidence="7">
    <location>
        <begin position="134"/>
        <end position="153"/>
    </location>
</feature>
<evidence type="ECO:0000259" key="8">
    <source>
        <dbReference type="PROSITE" id="PS50850"/>
    </source>
</evidence>
<protein>
    <submittedName>
        <fullName evidence="10">Sugar transporter ERD6-like 7 isoform X1</fullName>
    </submittedName>
</protein>
<dbReference type="InterPro" id="IPR005828">
    <property type="entry name" value="MFS_sugar_transport-like"/>
</dbReference>
<keyword evidence="3" id="KW-0762">Sugar transport</keyword>
<dbReference type="GO" id="GO:0016020">
    <property type="term" value="C:membrane"/>
    <property type="evidence" value="ECO:0007669"/>
    <property type="project" value="UniProtKB-SubCell"/>
</dbReference>
<name>A0A8N4I590_ELAGV</name>
<dbReference type="InterPro" id="IPR020846">
    <property type="entry name" value="MFS_dom"/>
</dbReference>
<feature type="transmembrane region" description="Helical" evidence="7">
    <location>
        <begin position="76"/>
        <end position="95"/>
    </location>
</feature>
<feature type="transmembrane region" description="Helical" evidence="7">
    <location>
        <begin position="32"/>
        <end position="56"/>
    </location>
</feature>
<reference evidence="10" key="1">
    <citation type="submission" date="2025-08" db="UniProtKB">
        <authorList>
            <consortium name="RefSeq"/>
        </authorList>
    </citation>
    <scope>IDENTIFICATION</scope>
</reference>
<feature type="transmembrane region" description="Helical" evidence="7">
    <location>
        <begin position="107"/>
        <end position="128"/>
    </location>
</feature>
<dbReference type="InterPro" id="IPR036259">
    <property type="entry name" value="MFS_trans_sf"/>
</dbReference>
<dbReference type="PROSITE" id="PS50850">
    <property type="entry name" value="MFS"/>
    <property type="match status" value="1"/>
</dbReference>
<dbReference type="PRINTS" id="PR00171">
    <property type="entry name" value="SUGRTRNSPORT"/>
</dbReference>
<evidence type="ECO:0000256" key="1">
    <source>
        <dbReference type="ARBA" id="ARBA00004141"/>
    </source>
</evidence>
<dbReference type="CDD" id="cd17358">
    <property type="entry name" value="MFS_GLUT6_8_Class3_like"/>
    <property type="match status" value="1"/>
</dbReference>
<evidence type="ECO:0000313" key="10">
    <source>
        <dbReference type="RefSeq" id="XP_029116247.1"/>
    </source>
</evidence>
<accession>A0A8N4I590</accession>